<dbReference type="RefSeq" id="WP_266261080.1">
    <property type="nucleotide sequence ID" value="NZ_JAMXWF010000039.1"/>
</dbReference>
<dbReference type="PANTHER" id="PTHR11941:SF54">
    <property type="entry name" value="ENOYL-COA HYDRATASE, MITOCHONDRIAL"/>
    <property type="match status" value="1"/>
</dbReference>
<protein>
    <submittedName>
        <fullName evidence="2">Enoyl-CoA hydratase/isomerase family protein</fullName>
    </submittedName>
</protein>
<dbReference type="Gene3D" id="3.90.226.10">
    <property type="entry name" value="2-enoyl-CoA Hydratase, Chain A, domain 1"/>
    <property type="match status" value="1"/>
</dbReference>
<organism evidence="2 4">
    <name type="scientific">Paraburkholderia madseniana</name>
    <dbReference type="NCBI Taxonomy" id="2599607"/>
    <lineage>
        <taxon>Bacteria</taxon>
        <taxon>Pseudomonadati</taxon>
        <taxon>Pseudomonadota</taxon>
        <taxon>Betaproteobacteria</taxon>
        <taxon>Burkholderiales</taxon>
        <taxon>Burkholderiaceae</taxon>
        <taxon>Paraburkholderia</taxon>
    </lineage>
</organism>
<dbReference type="InterPro" id="IPR029045">
    <property type="entry name" value="ClpP/crotonase-like_dom_sf"/>
</dbReference>
<dbReference type="GO" id="GO:0006635">
    <property type="term" value="P:fatty acid beta-oxidation"/>
    <property type="evidence" value="ECO:0007669"/>
    <property type="project" value="TreeGrafter"/>
</dbReference>
<evidence type="ECO:0000313" key="1">
    <source>
        <dbReference type="EMBL" id="MCX4150346.1"/>
    </source>
</evidence>
<proteinExistence type="predicted"/>
<reference evidence="2" key="1">
    <citation type="submission" date="2022-06" db="EMBL/GenBank/DDBJ databases">
        <title>PHB producers.</title>
        <authorList>
            <person name="Besaury L."/>
        </authorList>
    </citation>
    <scope>NUCLEOTIDE SEQUENCE</scope>
    <source>
        <strain evidence="2 3">SEWS6</strain>
    </source>
</reference>
<keyword evidence="3" id="KW-1185">Reference proteome</keyword>
<dbReference type="EMBL" id="JAPKHW010000039">
    <property type="protein sequence ID" value="MCX4150346.1"/>
    <property type="molecule type" value="Genomic_DNA"/>
</dbReference>
<dbReference type="PANTHER" id="PTHR11941">
    <property type="entry name" value="ENOYL-COA HYDRATASE-RELATED"/>
    <property type="match status" value="1"/>
</dbReference>
<dbReference type="Proteomes" id="UP001242288">
    <property type="component" value="Unassembled WGS sequence"/>
</dbReference>
<evidence type="ECO:0000313" key="2">
    <source>
        <dbReference type="EMBL" id="MDQ6412161.1"/>
    </source>
</evidence>
<dbReference type="EMBL" id="JAMXWF010000039">
    <property type="protein sequence ID" value="MDQ6412161.1"/>
    <property type="molecule type" value="Genomic_DNA"/>
</dbReference>
<dbReference type="GO" id="GO:0003824">
    <property type="term" value="F:catalytic activity"/>
    <property type="evidence" value="ECO:0007669"/>
    <property type="project" value="UniProtKB-ARBA"/>
</dbReference>
<dbReference type="AlphaFoldDB" id="A0AAP5ERU5"/>
<evidence type="ECO:0000313" key="3">
    <source>
        <dbReference type="Proteomes" id="UP001209412"/>
    </source>
</evidence>
<dbReference type="SUPFAM" id="SSF52096">
    <property type="entry name" value="ClpP/crotonase"/>
    <property type="match status" value="1"/>
</dbReference>
<dbReference type="Pfam" id="PF00378">
    <property type="entry name" value="ECH_1"/>
    <property type="match status" value="1"/>
</dbReference>
<accession>A0AAP5ERU5</accession>
<comment type="caution">
    <text evidence="2">The sequence shown here is derived from an EMBL/GenBank/DDBJ whole genome shotgun (WGS) entry which is preliminary data.</text>
</comment>
<gene>
    <name evidence="2" type="ORF">NIE36_34100</name>
    <name evidence="1" type="ORF">OSB80_34185</name>
</gene>
<name>A0AAP5ERU5_9BURK</name>
<dbReference type="CDD" id="cd06558">
    <property type="entry name" value="crotonase-like"/>
    <property type="match status" value="1"/>
</dbReference>
<dbReference type="InterPro" id="IPR001753">
    <property type="entry name" value="Enoyl-CoA_hydra/iso"/>
</dbReference>
<sequence>MSERTGPPLFFSGGGDVKWFRKDTPQENMAIITLLHETLSKLTHSEKISIAEIGGRALGDGYEIALACDLRFASTGKYRIDLPEVKPGLLPAAGDTQRLASLIGPAGALEFLIAGTSVAAEEALRLGLVTRLFSDEELTGQTLAFAKRMALAATRAIGQIKRSIYDGFCSHLPAERRNAALLFASEDLTERLTAFIER</sequence>
<evidence type="ECO:0000313" key="4">
    <source>
        <dbReference type="Proteomes" id="UP001242288"/>
    </source>
</evidence>
<dbReference type="Proteomes" id="UP001209412">
    <property type="component" value="Unassembled WGS sequence"/>
</dbReference>